<gene>
    <name evidence="1" type="ORF">PIL02S_05544</name>
</gene>
<reference evidence="1 2" key="1">
    <citation type="submission" date="2018-01" db="EMBL/GenBank/DDBJ databases">
        <title>Genome sequence of the PGP bacterium Paenibacillus illinoisensis E3.</title>
        <authorList>
            <person name="Rolli E."/>
            <person name="Marasco R."/>
            <person name="Bessem C."/>
            <person name="Michoud G."/>
            <person name="Gaiarsa S."/>
            <person name="Borin S."/>
            <person name="Daffonchio D."/>
        </authorList>
    </citation>
    <scope>NUCLEOTIDE SEQUENCE [LARGE SCALE GENOMIC DNA]</scope>
    <source>
        <strain evidence="1 2">E3</strain>
    </source>
</reference>
<dbReference type="AlphaFoldDB" id="A0A2W0C716"/>
<protein>
    <submittedName>
        <fullName evidence="1">Uncharacterized protein</fullName>
    </submittedName>
</protein>
<comment type="caution">
    <text evidence="1">The sequence shown here is derived from an EMBL/GenBank/DDBJ whole genome shotgun (WGS) entry which is preliminary data.</text>
</comment>
<accession>A0A2W0C716</accession>
<dbReference type="Proteomes" id="UP000247459">
    <property type="component" value="Unassembled WGS sequence"/>
</dbReference>
<dbReference type="EMBL" id="PRLG01000029">
    <property type="protein sequence ID" value="PYY26159.1"/>
    <property type="molecule type" value="Genomic_DNA"/>
</dbReference>
<evidence type="ECO:0000313" key="2">
    <source>
        <dbReference type="Proteomes" id="UP000247459"/>
    </source>
</evidence>
<proteinExistence type="predicted"/>
<name>A0A2W0C716_9BACL</name>
<evidence type="ECO:0000313" key="1">
    <source>
        <dbReference type="EMBL" id="PYY26159.1"/>
    </source>
</evidence>
<sequence length="74" mass="9031">MKSRFFFVIHDDVTLHITSGSYKMGWKDFYNERRPTWTDSLQRGWSKRRERKWRKTDHDVGRINGILLVVSQFI</sequence>
<organism evidence="1 2">
    <name type="scientific">Paenibacillus illinoisensis</name>
    <dbReference type="NCBI Taxonomy" id="59845"/>
    <lineage>
        <taxon>Bacteria</taxon>
        <taxon>Bacillati</taxon>
        <taxon>Bacillota</taxon>
        <taxon>Bacilli</taxon>
        <taxon>Bacillales</taxon>
        <taxon>Paenibacillaceae</taxon>
        <taxon>Paenibacillus</taxon>
    </lineage>
</organism>